<dbReference type="EMBL" id="BPLR01006894">
    <property type="protein sequence ID" value="GIY13130.1"/>
    <property type="molecule type" value="Genomic_DNA"/>
</dbReference>
<organism evidence="1 2">
    <name type="scientific">Caerostris extrusa</name>
    <name type="common">Bark spider</name>
    <name type="synonym">Caerostris bankana</name>
    <dbReference type="NCBI Taxonomy" id="172846"/>
    <lineage>
        <taxon>Eukaryota</taxon>
        <taxon>Metazoa</taxon>
        <taxon>Ecdysozoa</taxon>
        <taxon>Arthropoda</taxon>
        <taxon>Chelicerata</taxon>
        <taxon>Arachnida</taxon>
        <taxon>Araneae</taxon>
        <taxon>Araneomorphae</taxon>
        <taxon>Entelegynae</taxon>
        <taxon>Araneoidea</taxon>
        <taxon>Araneidae</taxon>
        <taxon>Caerostris</taxon>
    </lineage>
</organism>
<evidence type="ECO:0000313" key="2">
    <source>
        <dbReference type="Proteomes" id="UP001054945"/>
    </source>
</evidence>
<reference evidence="1 2" key="1">
    <citation type="submission" date="2021-06" db="EMBL/GenBank/DDBJ databases">
        <title>Caerostris extrusa draft genome.</title>
        <authorList>
            <person name="Kono N."/>
            <person name="Arakawa K."/>
        </authorList>
    </citation>
    <scope>NUCLEOTIDE SEQUENCE [LARGE SCALE GENOMIC DNA]</scope>
</reference>
<name>A0AAV4QYC9_CAEEX</name>
<evidence type="ECO:0000313" key="1">
    <source>
        <dbReference type="EMBL" id="GIY13130.1"/>
    </source>
</evidence>
<dbReference type="AlphaFoldDB" id="A0AAV4QYC9"/>
<dbReference type="Proteomes" id="UP001054945">
    <property type="component" value="Unassembled WGS sequence"/>
</dbReference>
<gene>
    <name evidence="1" type="ORF">CEXT_722701</name>
</gene>
<sequence length="96" mass="10906">MSAFNGMPTMPQCRSFAAKHILQSPTRDIPLVQSLKGCLQRPLPDRCQFIPYQQKRISGGVKRKSREIWRDYFHTDGRRSRIFATPGLTGTGILEG</sequence>
<keyword evidence="2" id="KW-1185">Reference proteome</keyword>
<protein>
    <submittedName>
        <fullName evidence="1">Uncharacterized protein</fullName>
    </submittedName>
</protein>
<proteinExistence type="predicted"/>
<comment type="caution">
    <text evidence="1">The sequence shown here is derived from an EMBL/GenBank/DDBJ whole genome shotgun (WGS) entry which is preliminary data.</text>
</comment>
<accession>A0AAV4QYC9</accession>